<reference evidence="2" key="1">
    <citation type="journal article" date="2017" name="Genome Biol.">
        <title>Comparative genomics reveals high biological diversity and specific adaptations in the industrially and medically important fungal genus Aspergillus.</title>
        <authorList>
            <person name="de Vries R.P."/>
            <person name="Riley R."/>
            <person name="Wiebenga A."/>
            <person name="Aguilar-Osorio G."/>
            <person name="Amillis S."/>
            <person name="Uchima C.A."/>
            <person name="Anderluh G."/>
            <person name="Asadollahi M."/>
            <person name="Askin M."/>
            <person name="Barry K."/>
            <person name="Battaglia E."/>
            <person name="Bayram O."/>
            <person name="Benocci T."/>
            <person name="Braus-Stromeyer S.A."/>
            <person name="Caldana C."/>
            <person name="Canovas D."/>
            <person name="Cerqueira G.C."/>
            <person name="Chen F."/>
            <person name="Chen W."/>
            <person name="Choi C."/>
            <person name="Clum A."/>
            <person name="Dos Santos R.A."/>
            <person name="Damasio A.R."/>
            <person name="Diallinas G."/>
            <person name="Emri T."/>
            <person name="Fekete E."/>
            <person name="Flipphi M."/>
            <person name="Freyberg S."/>
            <person name="Gallo A."/>
            <person name="Gournas C."/>
            <person name="Habgood R."/>
            <person name="Hainaut M."/>
            <person name="Harispe M.L."/>
            <person name="Henrissat B."/>
            <person name="Hilden K.S."/>
            <person name="Hope R."/>
            <person name="Hossain A."/>
            <person name="Karabika E."/>
            <person name="Karaffa L."/>
            <person name="Karanyi Z."/>
            <person name="Krasevec N."/>
            <person name="Kuo A."/>
            <person name="Kusch H."/>
            <person name="LaButti K."/>
            <person name="Lagendijk E.L."/>
            <person name="Lapidus A."/>
            <person name="Levasseur A."/>
            <person name="Lindquist E."/>
            <person name="Lipzen A."/>
            <person name="Logrieco A.F."/>
            <person name="MacCabe A."/>
            <person name="Maekelae M.R."/>
            <person name="Malavazi I."/>
            <person name="Melin P."/>
            <person name="Meyer V."/>
            <person name="Mielnichuk N."/>
            <person name="Miskei M."/>
            <person name="Molnar A.P."/>
            <person name="Mule G."/>
            <person name="Ngan C.Y."/>
            <person name="Orejas M."/>
            <person name="Orosz E."/>
            <person name="Ouedraogo J.P."/>
            <person name="Overkamp K.M."/>
            <person name="Park H.-S."/>
            <person name="Perrone G."/>
            <person name="Piumi F."/>
            <person name="Punt P.J."/>
            <person name="Ram A.F."/>
            <person name="Ramon A."/>
            <person name="Rauscher S."/>
            <person name="Record E."/>
            <person name="Riano-Pachon D.M."/>
            <person name="Robert V."/>
            <person name="Roehrig J."/>
            <person name="Ruller R."/>
            <person name="Salamov A."/>
            <person name="Salih N.S."/>
            <person name="Samson R.A."/>
            <person name="Sandor E."/>
            <person name="Sanguinetti M."/>
            <person name="Schuetze T."/>
            <person name="Sepcic K."/>
            <person name="Shelest E."/>
            <person name="Sherlock G."/>
            <person name="Sophianopoulou V."/>
            <person name="Squina F.M."/>
            <person name="Sun H."/>
            <person name="Susca A."/>
            <person name="Todd R.B."/>
            <person name="Tsang A."/>
            <person name="Unkles S.E."/>
            <person name="van de Wiele N."/>
            <person name="van Rossen-Uffink D."/>
            <person name="Oliveira J.V."/>
            <person name="Vesth T.C."/>
            <person name="Visser J."/>
            <person name="Yu J.-H."/>
            <person name="Zhou M."/>
            <person name="Andersen M.R."/>
            <person name="Archer D.B."/>
            <person name="Baker S.E."/>
            <person name="Benoit I."/>
            <person name="Brakhage A.A."/>
            <person name="Braus G.H."/>
            <person name="Fischer R."/>
            <person name="Frisvad J.C."/>
            <person name="Goldman G.H."/>
            <person name="Houbraken J."/>
            <person name="Oakley B."/>
            <person name="Pocsi I."/>
            <person name="Scazzocchio C."/>
            <person name="Seiboth B."/>
            <person name="vanKuyk P.A."/>
            <person name="Wortman J."/>
            <person name="Dyer P.S."/>
            <person name="Grigoriev I.V."/>
        </authorList>
    </citation>
    <scope>NUCLEOTIDE SEQUENCE [LARGE SCALE GENOMIC DNA]</scope>
    <source>
        <strain evidence="2">CBS 593.65</strain>
    </source>
</reference>
<name>A0A1L9THJ5_9EURO</name>
<organism evidence="1 2">
    <name type="scientific">Aspergillus sydowii CBS 593.65</name>
    <dbReference type="NCBI Taxonomy" id="1036612"/>
    <lineage>
        <taxon>Eukaryota</taxon>
        <taxon>Fungi</taxon>
        <taxon>Dikarya</taxon>
        <taxon>Ascomycota</taxon>
        <taxon>Pezizomycotina</taxon>
        <taxon>Eurotiomycetes</taxon>
        <taxon>Eurotiomycetidae</taxon>
        <taxon>Eurotiales</taxon>
        <taxon>Aspergillaceae</taxon>
        <taxon>Aspergillus</taxon>
        <taxon>Aspergillus subgen. Nidulantes</taxon>
    </lineage>
</organism>
<dbReference type="STRING" id="1036612.A0A1L9THJ5"/>
<evidence type="ECO:0000313" key="1">
    <source>
        <dbReference type="EMBL" id="OJJ58872.1"/>
    </source>
</evidence>
<protein>
    <recommendedName>
        <fullName evidence="3">RNA ligase/cyclic nucleotide phosphodiesterase</fullName>
    </recommendedName>
</protein>
<dbReference type="EMBL" id="KV878586">
    <property type="protein sequence ID" value="OJJ58872.1"/>
    <property type="molecule type" value="Genomic_DNA"/>
</dbReference>
<sequence length="324" mass="36295">MTISTSAAPEAAINPFDELVLDCQNSPNKIQARYETHRTNRNAQSREKLLHEGFSGWNIDEILRKLVEQSKAPTGDVFADHRYNLNFYARPPKHIKELVAEIQHEIRDIAPTIWFSPLESLHITTLEIASSRTKEDIDDLAARLLKDGTALKLVNYPSEPHHRARLVKPILSYDASAMALSFLPAADEPTATGGTTTDKEGHDNAYTYHNLRRDLATQVVQSGIGLAARYVVPSAHVTIARFVSQDGFLRDDGRINKDRVAALVERIEKVNVMLREKYWPGGNEAQDMPVKGEWVVGQEQGLEFNKGTSWYGGGEKVLIGRELE</sequence>
<dbReference type="AlphaFoldDB" id="A0A1L9THJ5"/>
<evidence type="ECO:0000313" key="2">
    <source>
        <dbReference type="Proteomes" id="UP000184356"/>
    </source>
</evidence>
<dbReference type="Proteomes" id="UP000184356">
    <property type="component" value="Unassembled WGS sequence"/>
</dbReference>
<dbReference type="SUPFAM" id="SSF55144">
    <property type="entry name" value="LigT-like"/>
    <property type="match status" value="1"/>
</dbReference>
<accession>A0A1L9THJ5</accession>
<keyword evidence="2" id="KW-1185">Reference proteome</keyword>
<dbReference type="RefSeq" id="XP_040702678.1">
    <property type="nucleotide sequence ID" value="XM_040853247.1"/>
</dbReference>
<gene>
    <name evidence="1" type="ORF">ASPSYDRAFT_979255</name>
</gene>
<dbReference type="InterPro" id="IPR009097">
    <property type="entry name" value="Cyclic_Pdiesterase"/>
</dbReference>
<dbReference type="OrthoDB" id="2967263at2759"/>
<proteinExistence type="predicted"/>
<dbReference type="VEuPathDB" id="FungiDB:ASPSYDRAFT_979255"/>
<evidence type="ECO:0008006" key="3">
    <source>
        <dbReference type="Google" id="ProtNLM"/>
    </source>
</evidence>
<dbReference type="GeneID" id="63769320"/>